<dbReference type="Proteomes" id="UP000214646">
    <property type="component" value="Unassembled WGS sequence"/>
</dbReference>
<dbReference type="InterPro" id="IPR053177">
    <property type="entry name" value="ADP-glucose_phosphorylase"/>
</dbReference>
<dbReference type="PANTHER" id="PTHR42763:SF1">
    <property type="entry name" value="UDP-GLUCOSE--HEXOSE-1-PHOSPHATE URIDYLYLTRANSFERASE"/>
    <property type="match status" value="1"/>
</dbReference>
<feature type="binding site" evidence="9">
    <location>
        <position position="48"/>
    </location>
    <ligand>
        <name>Zn(2+)</name>
        <dbReference type="ChEBI" id="CHEBI:29105"/>
    </ligand>
</feature>
<evidence type="ECO:0000256" key="4">
    <source>
        <dbReference type="ARBA" id="ARBA00022723"/>
    </source>
</evidence>
<dbReference type="InterPro" id="IPR005850">
    <property type="entry name" value="GalP_Utransf_C"/>
</dbReference>
<feature type="domain" description="Galactose-1-phosphate uridyl transferase N-terminal" evidence="10">
    <location>
        <begin position="6"/>
        <end position="185"/>
    </location>
</feature>
<keyword evidence="6" id="KW-0119">Carbohydrate metabolism</keyword>
<name>A0A225E0G9_9BACT</name>
<evidence type="ECO:0000256" key="7">
    <source>
        <dbReference type="NCBIfam" id="TIGR00209"/>
    </source>
</evidence>
<feature type="active site" description="Tele-UMP-histidine intermediate" evidence="8">
    <location>
        <position position="175"/>
    </location>
</feature>
<feature type="domain" description="Galactose-1-phosphate uridyl transferase C-terminal" evidence="11">
    <location>
        <begin position="196"/>
        <end position="312"/>
    </location>
</feature>
<gene>
    <name evidence="12" type="ORF">FRUB_02230</name>
</gene>
<evidence type="ECO:0000259" key="11">
    <source>
        <dbReference type="Pfam" id="PF02744"/>
    </source>
</evidence>
<evidence type="ECO:0000256" key="1">
    <source>
        <dbReference type="ARBA" id="ARBA00010951"/>
    </source>
</evidence>
<evidence type="ECO:0000256" key="6">
    <source>
        <dbReference type="ARBA" id="ARBA00023277"/>
    </source>
</evidence>
<dbReference type="OrthoDB" id="9769064at2"/>
<evidence type="ECO:0000256" key="9">
    <source>
        <dbReference type="PIRSR" id="PIRSR000808-3"/>
    </source>
</evidence>
<dbReference type="NCBIfam" id="TIGR00209">
    <property type="entry name" value="galT_1"/>
    <property type="match status" value="1"/>
</dbReference>
<dbReference type="RefSeq" id="WP_088253593.1">
    <property type="nucleotide sequence ID" value="NZ_NIDE01000003.1"/>
</dbReference>
<keyword evidence="13" id="KW-1185">Reference proteome</keyword>
<dbReference type="PANTHER" id="PTHR42763">
    <property type="entry name" value="ADP-GLUCOSE PHOSPHORYLASE"/>
    <property type="match status" value="1"/>
</dbReference>
<dbReference type="InterPro" id="IPR001937">
    <property type="entry name" value="GalP_UDPtransf1"/>
</dbReference>
<dbReference type="SUPFAM" id="SSF54197">
    <property type="entry name" value="HIT-like"/>
    <property type="match status" value="2"/>
</dbReference>
<dbReference type="AlphaFoldDB" id="A0A225E0G9"/>
<dbReference type="PIRSF" id="PIRSF000808">
    <property type="entry name" value="GalT"/>
    <property type="match status" value="1"/>
</dbReference>
<keyword evidence="2 12" id="KW-0808">Transferase</keyword>
<protein>
    <recommendedName>
        <fullName evidence="7">Galactose-1-phosphate uridylyltransferase</fullName>
        <ecNumber evidence="7">2.7.7.12</ecNumber>
    </recommendedName>
</protein>
<dbReference type="GO" id="GO:0008108">
    <property type="term" value="F:UDP-glucose:hexose-1-phosphate uridylyltransferase activity"/>
    <property type="evidence" value="ECO:0007669"/>
    <property type="project" value="UniProtKB-UniRule"/>
</dbReference>
<dbReference type="EC" id="2.7.7.12" evidence="7"/>
<organism evidence="12 13">
    <name type="scientific">Fimbriiglobus ruber</name>
    <dbReference type="NCBI Taxonomy" id="1908690"/>
    <lineage>
        <taxon>Bacteria</taxon>
        <taxon>Pseudomonadati</taxon>
        <taxon>Planctomycetota</taxon>
        <taxon>Planctomycetia</taxon>
        <taxon>Gemmatales</taxon>
        <taxon>Gemmataceae</taxon>
        <taxon>Fimbriiglobus</taxon>
    </lineage>
</organism>
<reference evidence="13" key="1">
    <citation type="submission" date="2017-06" db="EMBL/GenBank/DDBJ databases">
        <title>Genome analysis of Fimbriiglobus ruber SP5, the first member of the order Planctomycetales with confirmed chitinolytic capability.</title>
        <authorList>
            <person name="Ravin N.V."/>
            <person name="Rakitin A.L."/>
            <person name="Ivanova A.A."/>
            <person name="Beletsky A.V."/>
            <person name="Kulichevskaya I.S."/>
            <person name="Mardanov A.V."/>
            <person name="Dedysh S.N."/>
        </authorList>
    </citation>
    <scope>NUCLEOTIDE SEQUENCE [LARGE SCALE GENOMIC DNA]</scope>
    <source>
        <strain evidence="13">SP5</strain>
    </source>
</reference>
<feature type="binding site" evidence="9">
    <location>
        <position position="51"/>
    </location>
    <ligand>
        <name>Zn(2+)</name>
        <dbReference type="ChEBI" id="CHEBI:29105"/>
    </ligand>
</feature>
<evidence type="ECO:0000256" key="5">
    <source>
        <dbReference type="ARBA" id="ARBA00022833"/>
    </source>
</evidence>
<comment type="cofactor">
    <cofactor evidence="9">
        <name>Zn(2+)</name>
        <dbReference type="ChEBI" id="CHEBI:29105"/>
    </cofactor>
    <text evidence="9">Binds 1 zinc ion per subunit.</text>
</comment>
<evidence type="ECO:0000259" key="10">
    <source>
        <dbReference type="Pfam" id="PF01087"/>
    </source>
</evidence>
<evidence type="ECO:0000256" key="3">
    <source>
        <dbReference type="ARBA" id="ARBA00022695"/>
    </source>
</evidence>
<evidence type="ECO:0000313" key="13">
    <source>
        <dbReference type="Proteomes" id="UP000214646"/>
    </source>
</evidence>
<dbReference type="GO" id="GO:0006012">
    <property type="term" value="P:galactose metabolic process"/>
    <property type="evidence" value="ECO:0007669"/>
    <property type="project" value="UniProtKB-UniRule"/>
</dbReference>
<dbReference type="Pfam" id="PF02744">
    <property type="entry name" value="GalP_UDP_tr_C"/>
    <property type="match status" value="1"/>
</dbReference>
<dbReference type="EMBL" id="NIDE01000003">
    <property type="protein sequence ID" value="OWK44298.1"/>
    <property type="molecule type" value="Genomic_DNA"/>
</dbReference>
<keyword evidence="5 9" id="KW-0862">Zinc</keyword>
<dbReference type="GO" id="GO:0008270">
    <property type="term" value="F:zinc ion binding"/>
    <property type="evidence" value="ECO:0007669"/>
    <property type="project" value="InterPro"/>
</dbReference>
<keyword evidence="3 12" id="KW-0548">Nucleotidyltransferase</keyword>
<dbReference type="InterPro" id="IPR036265">
    <property type="entry name" value="HIT-like_sf"/>
</dbReference>
<accession>A0A225E0G9</accession>
<evidence type="ECO:0000313" key="12">
    <source>
        <dbReference type="EMBL" id="OWK44298.1"/>
    </source>
</evidence>
<sequence>MSDAALPEYRRDPVSGRWVVIAPERSARPMTLAHAEPHHRDADGRAECPFCEGMEHDTPHETYALRAPDTVPDGPGWRLRVVPNKFPAVRPIAEVVAKSRDTFFEARPGFGRHEVVIECARHVSDPVALSDDEFRDVLLAYRDRVAALSSDPRCEYVTVFKNVGAEAGASLAHLHSQIVATPMVPDAVVAELAGANAYYTREGRCVFCDIIARDLADGRRVVAESTHFIALAPFAPRFAYETWVLPKEHDSRYETLTDIRAGELAGLMRRVLAGLDRVLRSPAYNYYLHTGPARSAALPHYHWHIEIAPRTARAAGFEWGSGWFINAVPPERAAEELRELM</sequence>
<dbReference type="Gene3D" id="3.30.428.10">
    <property type="entry name" value="HIT-like"/>
    <property type="match status" value="2"/>
</dbReference>
<comment type="similarity">
    <text evidence="1">Belongs to the galactose-1-phosphate uridylyltransferase type 1 family.</text>
</comment>
<evidence type="ECO:0000256" key="2">
    <source>
        <dbReference type="ARBA" id="ARBA00022679"/>
    </source>
</evidence>
<dbReference type="Pfam" id="PF01087">
    <property type="entry name" value="GalP_UDP_transf"/>
    <property type="match status" value="1"/>
</dbReference>
<comment type="caution">
    <text evidence="12">The sequence shown here is derived from an EMBL/GenBank/DDBJ whole genome shotgun (WGS) entry which is preliminary data.</text>
</comment>
<keyword evidence="4 9" id="KW-0479">Metal-binding</keyword>
<proteinExistence type="inferred from homology"/>
<evidence type="ECO:0000256" key="8">
    <source>
        <dbReference type="PIRSR" id="PIRSR000808-1"/>
    </source>
</evidence>
<dbReference type="InterPro" id="IPR005849">
    <property type="entry name" value="GalP_Utransf_N"/>
</dbReference>
<feature type="binding site" evidence="9">
    <location>
        <position position="173"/>
    </location>
    <ligand>
        <name>Zn(2+)</name>
        <dbReference type="ChEBI" id="CHEBI:29105"/>
    </ligand>
</feature>
<feature type="binding site" evidence="9">
    <location>
        <position position="122"/>
    </location>
    <ligand>
        <name>Zn(2+)</name>
        <dbReference type="ChEBI" id="CHEBI:29105"/>
    </ligand>
</feature>